<sequence>MTLLERSQSLHAPTGTRTRYLLDCTTLDSTFTTLSSGLQVPEAILQDLLLSLPPRKLHSRKNMQLGPADDVLWREMKRLYPLRPEGVGTCWFHLTRVRDPRVFRLGLLNFQKALPGMWDTLWECARPYISLQDWVRFRENLGNHRLRWLYDSKLADPTQWGPHGMLIQEAAFQAHLLGNQDYLDAPETVLDICRCFHGTFGMDLLTLYRQNTHPCIVKFRTRGTPQAAWNRALYYCYRHLHQLETPAQSNLCFDGQGTGIAARDIVHVEVLPLHF</sequence>
<evidence type="ECO:0000313" key="1">
    <source>
        <dbReference type="EMBL" id="GEM47287.1"/>
    </source>
</evidence>
<organism evidence="1 2">
    <name type="scientific">Deinococcus cellulosilyticus (strain DSM 18568 / NBRC 106333 / KACC 11606 / 5516J-15)</name>
    <dbReference type="NCBI Taxonomy" id="1223518"/>
    <lineage>
        <taxon>Bacteria</taxon>
        <taxon>Thermotogati</taxon>
        <taxon>Deinococcota</taxon>
        <taxon>Deinococci</taxon>
        <taxon>Deinococcales</taxon>
        <taxon>Deinococcaceae</taxon>
        <taxon>Deinococcus</taxon>
    </lineage>
</organism>
<name>A0A511N493_DEIC1</name>
<accession>A0A511N493</accession>
<dbReference type="EMBL" id="BJXB01000012">
    <property type="protein sequence ID" value="GEM47287.1"/>
    <property type="molecule type" value="Genomic_DNA"/>
</dbReference>
<protein>
    <submittedName>
        <fullName evidence="1">Uncharacterized protein</fullName>
    </submittedName>
</protein>
<dbReference type="Proteomes" id="UP000321306">
    <property type="component" value="Unassembled WGS sequence"/>
</dbReference>
<comment type="caution">
    <text evidence="1">The sequence shown here is derived from an EMBL/GenBank/DDBJ whole genome shotgun (WGS) entry which is preliminary data.</text>
</comment>
<reference evidence="1 2" key="1">
    <citation type="submission" date="2019-07" db="EMBL/GenBank/DDBJ databases">
        <title>Whole genome shotgun sequence of Deinococcus cellulosilyticus NBRC 106333.</title>
        <authorList>
            <person name="Hosoyama A."/>
            <person name="Uohara A."/>
            <person name="Ohji S."/>
            <person name="Ichikawa N."/>
        </authorList>
    </citation>
    <scope>NUCLEOTIDE SEQUENCE [LARGE SCALE GENOMIC DNA]</scope>
    <source>
        <strain evidence="1 2">NBRC 106333</strain>
    </source>
</reference>
<evidence type="ECO:0000313" key="2">
    <source>
        <dbReference type="Proteomes" id="UP000321306"/>
    </source>
</evidence>
<dbReference type="OrthoDB" id="7058177at2"/>
<keyword evidence="2" id="KW-1185">Reference proteome</keyword>
<proteinExistence type="predicted"/>
<dbReference type="RefSeq" id="WP_146885413.1">
    <property type="nucleotide sequence ID" value="NZ_BJXB01000012.1"/>
</dbReference>
<dbReference type="AlphaFoldDB" id="A0A511N493"/>
<gene>
    <name evidence="1" type="ORF">DC3_29220</name>
</gene>